<gene>
    <name evidence="2" type="ORF">H257_11094</name>
</gene>
<evidence type="ECO:0000313" key="2">
    <source>
        <dbReference type="EMBL" id="ETV74129.1"/>
    </source>
</evidence>
<evidence type="ECO:0000256" key="1">
    <source>
        <dbReference type="SAM" id="MobiDB-lite"/>
    </source>
</evidence>
<proteinExistence type="predicted"/>
<dbReference type="RefSeq" id="XP_009836235.1">
    <property type="nucleotide sequence ID" value="XM_009837933.1"/>
</dbReference>
<sequence>MRLRQKPYGKFASNRSSGSDLPLCAVDAKVLVSSRRPDSPAVPTPPPPDSPAARLHEPPSGPLPSPTPCVFATHCLKSAGGFAQIFAAIPLPPALSRPLPSPTPCAFATHCLKSAGGFAQIFAAIPLPPAPSRPLPSPTPGRHLHRRTSLSAAAATLRRPPSSMFSTLHHPPPSPQIAACQCNDDKGVLYNTPPSTIFAPLHHPPPHIRRGKAVECSKDGGRRSDAAWTYGKGSAATMKYGHHCTRRQRAVGHSDGGRHRSIAQQVLQTFSRLDELKRFIFSA</sequence>
<reference evidence="2" key="1">
    <citation type="submission" date="2013-12" db="EMBL/GenBank/DDBJ databases">
        <title>The Genome Sequence of Aphanomyces astaci APO3.</title>
        <authorList>
            <consortium name="The Broad Institute Genomics Platform"/>
            <person name="Russ C."/>
            <person name="Tyler B."/>
            <person name="van West P."/>
            <person name="Dieguez-Uribeondo J."/>
            <person name="Young S.K."/>
            <person name="Zeng Q."/>
            <person name="Gargeya S."/>
            <person name="Fitzgerald M."/>
            <person name="Abouelleil A."/>
            <person name="Alvarado L."/>
            <person name="Chapman S.B."/>
            <person name="Gainer-Dewar J."/>
            <person name="Goldberg J."/>
            <person name="Griggs A."/>
            <person name="Gujja S."/>
            <person name="Hansen M."/>
            <person name="Howarth C."/>
            <person name="Imamovic A."/>
            <person name="Ireland A."/>
            <person name="Larimer J."/>
            <person name="McCowan C."/>
            <person name="Murphy C."/>
            <person name="Pearson M."/>
            <person name="Poon T.W."/>
            <person name="Priest M."/>
            <person name="Roberts A."/>
            <person name="Saif S."/>
            <person name="Shea T."/>
            <person name="Sykes S."/>
            <person name="Wortman J."/>
            <person name="Nusbaum C."/>
            <person name="Birren B."/>
        </authorList>
    </citation>
    <scope>NUCLEOTIDE SEQUENCE [LARGE SCALE GENOMIC DNA]</scope>
    <source>
        <strain evidence="2">APO3</strain>
    </source>
</reference>
<dbReference type="AlphaFoldDB" id="W4G534"/>
<name>W4G534_APHAT</name>
<feature type="compositionally biased region" description="Pro residues" evidence="1">
    <location>
        <begin position="40"/>
        <end position="50"/>
    </location>
</feature>
<feature type="region of interest" description="Disordered" evidence="1">
    <location>
        <begin position="1"/>
        <end position="21"/>
    </location>
</feature>
<dbReference type="EMBL" id="KI913145">
    <property type="protein sequence ID" value="ETV74129.1"/>
    <property type="molecule type" value="Genomic_DNA"/>
</dbReference>
<protein>
    <submittedName>
        <fullName evidence="2">Uncharacterized protein</fullName>
    </submittedName>
</protein>
<feature type="region of interest" description="Disordered" evidence="1">
    <location>
        <begin position="34"/>
        <end position="63"/>
    </location>
</feature>
<dbReference type="GeneID" id="20813090"/>
<dbReference type="VEuPathDB" id="FungiDB:H257_11094"/>
<organism evidence="2">
    <name type="scientific">Aphanomyces astaci</name>
    <name type="common">Crayfish plague agent</name>
    <dbReference type="NCBI Taxonomy" id="112090"/>
    <lineage>
        <taxon>Eukaryota</taxon>
        <taxon>Sar</taxon>
        <taxon>Stramenopiles</taxon>
        <taxon>Oomycota</taxon>
        <taxon>Saprolegniomycetes</taxon>
        <taxon>Saprolegniales</taxon>
        <taxon>Verrucalvaceae</taxon>
        <taxon>Aphanomyces</taxon>
    </lineage>
</organism>
<accession>W4G534</accession>